<evidence type="ECO:0000313" key="2">
    <source>
        <dbReference type="Proteomes" id="UP001266995"/>
    </source>
</evidence>
<evidence type="ECO:0008006" key="3">
    <source>
        <dbReference type="Google" id="ProtNLM"/>
    </source>
</evidence>
<name>A0AAW8VLT7_9BACE</name>
<protein>
    <recommendedName>
        <fullName evidence="3">TonB-dependent receptor</fullName>
    </recommendedName>
</protein>
<organism evidence="1 2">
    <name type="scientific">Bacteroides cellulosilyticus</name>
    <dbReference type="NCBI Taxonomy" id="246787"/>
    <lineage>
        <taxon>Bacteria</taxon>
        <taxon>Pseudomonadati</taxon>
        <taxon>Bacteroidota</taxon>
        <taxon>Bacteroidia</taxon>
        <taxon>Bacteroidales</taxon>
        <taxon>Bacteroidaceae</taxon>
        <taxon>Bacteroides</taxon>
    </lineage>
</organism>
<dbReference type="Proteomes" id="UP001266995">
    <property type="component" value="Unassembled WGS sequence"/>
</dbReference>
<gene>
    <name evidence="1" type="ORF">RO785_22915</name>
</gene>
<dbReference type="EMBL" id="JAVSNH010000002">
    <property type="protein sequence ID" value="MDT4513822.1"/>
    <property type="molecule type" value="Genomic_DNA"/>
</dbReference>
<reference evidence="1" key="1">
    <citation type="submission" date="2023-08" db="EMBL/GenBank/DDBJ databases">
        <title>Reintroducing virulent viruses to syntetic microbiomes.</title>
        <authorList>
            <person name="Wilde J."/>
            <person name="Boyes R."/>
            <person name="Robinson A.V."/>
            <person name="Daisley B.A."/>
            <person name="Allen-Vercoe E."/>
        </authorList>
    </citation>
    <scope>NUCLEOTIDE SEQUENCE</scope>
    <source>
        <strain evidence="1">225I_12FAA</strain>
    </source>
</reference>
<accession>A0AAW8VLT7</accession>
<proteinExistence type="predicted"/>
<dbReference type="SUPFAM" id="SSF56935">
    <property type="entry name" value="Porins"/>
    <property type="match status" value="1"/>
</dbReference>
<dbReference type="AlphaFoldDB" id="A0AAW8VLT7"/>
<evidence type="ECO:0000313" key="1">
    <source>
        <dbReference type="EMBL" id="MDT4513822.1"/>
    </source>
</evidence>
<comment type="caution">
    <text evidence="1">The sequence shown here is derived from an EMBL/GenBank/DDBJ whole genome shotgun (WGS) entry which is preliminary data.</text>
</comment>
<dbReference type="RefSeq" id="WP_313753467.1">
    <property type="nucleotide sequence ID" value="NZ_JAVSNH010000002.1"/>
</dbReference>
<sequence>MAVGGKTPHAGVSFDDTNLLVIDKMALGDPFTYVDTNNLIHYYESNNWLDLLYGTTWSTQHNIGIQGSSERARWSASLGYADDRSVIIATDDGIKKYNARMNADYDITKWLVFNMNISYSNRYKDSPLDGLDGKTLVCMMRLRHRPILLPEIIMISMFVGVLPYRLCRPVDGQNKNLRHSVIPIR</sequence>